<organism evidence="12 13">
    <name type="scientific">Chrysophaeum taylorii</name>
    <dbReference type="NCBI Taxonomy" id="2483200"/>
    <lineage>
        <taxon>Eukaryota</taxon>
        <taxon>Sar</taxon>
        <taxon>Stramenopiles</taxon>
        <taxon>Ochrophyta</taxon>
        <taxon>Pelagophyceae</taxon>
        <taxon>Pelagomonadales</taxon>
        <taxon>Pelagomonadaceae</taxon>
        <taxon>Chrysophaeum</taxon>
    </lineage>
</organism>
<dbReference type="AlphaFoldDB" id="A0AAD7XKY5"/>
<evidence type="ECO:0000256" key="6">
    <source>
        <dbReference type="ARBA" id="ARBA00022989"/>
    </source>
</evidence>
<evidence type="ECO:0000313" key="13">
    <source>
        <dbReference type="Proteomes" id="UP001230188"/>
    </source>
</evidence>
<evidence type="ECO:0000256" key="2">
    <source>
        <dbReference type="ARBA" id="ARBA00010569"/>
    </source>
</evidence>
<gene>
    <name evidence="12" type="ORF">CTAYLR_004846</name>
</gene>
<keyword evidence="3" id="KW-0808">Transferase</keyword>
<comment type="subcellular location">
    <subcellularLocation>
        <location evidence="1">Golgi apparatus membrane</location>
        <topology evidence="1">Single-pass type II membrane protein</topology>
    </subcellularLocation>
</comment>
<dbReference type="PANTHER" id="PTHR12129">
    <property type="entry name" value="HEPARAN SULFATE 2-O-SULFOTRANSFERASE"/>
    <property type="match status" value="1"/>
</dbReference>
<dbReference type="InterPro" id="IPR027417">
    <property type="entry name" value="P-loop_NTPase"/>
</dbReference>
<accession>A0AAD7XKY5</accession>
<dbReference type="GO" id="GO:0000139">
    <property type="term" value="C:Golgi membrane"/>
    <property type="evidence" value="ECO:0007669"/>
    <property type="project" value="UniProtKB-SubCell"/>
</dbReference>
<sequence length="926" mass="103021">MMARRLVASLAAAAAAWVAAGLEGEVKNACRRPFQHAGLEELTVVHFHIPKTGGSALEKMLFMPLSKLRNWSTFHDNDNAERVFDALRSEERSKLDFLSGHQHIGLDSALGGRQAMYVCMLRHPVDRMVSLYRYVRGSRTHHRHALALNQSFAEFMASAASETSNWVTKALCAPRDQRIPTWSKELTHRCHHNASFAVAQATANLESRFGAVGLLEEYDTSVRMIARCLNAAELGAVAATRGPYGASRAPPYNVETNDVELVRRTNALDVRVFEFGRELFRRHAAQLQHAAVEEALLRFGTAIGQPKYPRLRARPMATASKPRCDFSELSPNRRRRRLSYSASSVLDGSTPRLLESYAVVMGPDVVDDVVQVRGSARKVRHAGGKIMSARGIASNRGLLEYRILEVEVRIDYESALLETGEAVESDLCLVILDDTLVNSVSSGSEVMCVHEHFVKGSANPEPSRWQFECGLPFPPGYRFEMGSVSSVWSTEGEIVVPEELETRRRAVDPREVWDIFGLGISYEVRLARSDRLVDCPPVSSVRSPFRDRSRPSQPGFASPSTPFVNVERERPVAMRAMGLFVSVLRPGTLDAHVVELRIDGEVARSFCLPPNRVDATTPSVATFASLDGIEIPPGGTVEVVHLNAGTNQVLLDFAAYLFTDASPTSLVRKETSLFEGTIDLNGDGFADYVDVDAAGVVYFDLTRDGGGHDTQHVLIHAEMPPRMRAALDPRGWSLVGREGPDHPYVRLDAHPYCHVFEKRRSTGFPGFQLNTRYCDESKVPPSGDCTTDCDHTHLRSDAGRTHAYGDLDGDGFLDRVRATTVDNGDLDFFVAKGTPEGSLDREILWFSSTCCRGVEPHMTFEHRTSMFMRTPVGSRKSVLLATLNFCPEKEKMNHQYHRQEEGEEPWCRSEEEARQWRFEFVAPTAS</sequence>
<reference evidence="12" key="1">
    <citation type="submission" date="2023-01" db="EMBL/GenBank/DDBJ databases">
        <title>Metagenome sequencing of chrysophaentin producing Chrysophaeum taylorii.</title>
        <authorList>
            <person name="Davison J."/>
            <person name="Bewley C."/>
        </authorList>
    </citation>
    <scope>NUCLEOTIDE SEQUENCE</scope>
    <source>
        <strain evidence="12">NIES-1699</strain>
    </source>
</reference>
<evidence type="ECO:0000256" key="1">
    <source>
        <dbReference type="ARBA" id="ARBA00004323"/>
    </source>
</evidence>
<proteinExistence type="inferred from homology"/>
<dbReference type="GO" id="GO:0008146">
    <property type="term" value="F:sulfotransferase activity"/>
    <property type="evidence" value="ECO:0007669"/>
    <property type="project" value="InterPro"/>
</dbReference>
<evidence type="ECO:0000256" key="7">
    <source>
        <dbReference type="ARBA" id="ARBA00023034"/>
    </source>
</evidence>
<feature type="chain" id="PRO_5042228241" description="Sulfotransferase domain-containing protein" evidence="11">
    <location>
        <begin position="22"/>
        <end position="926"/>
    </location>
</feature>
<feature type="signal peptide" evidence="11">
    <location>
        <begin position="1"/>
        <end position="21"/>
    </location>
</feature>
<dbReference type="SUPFAM" id="SSF52540">
    <property type="entry name" value="P-loop containing nucleoside triphosphate hydrolases"/>
    <property type="match status" value="1"/>
</dbReference>
<keyword evidence="6" id="KW-1133">Transmembrane helix</keyword>
<evidence type="ECO:0000313" key="12">
    <source>
        <dbReference type="EMBL" id="KAJ8603593.1"/>
    </source>
</evidence>
<evidence type="ECO:0000256" key="8">
    <source>
        <dbReference type="ARBA" id="ARBA00023136"/>
    </source>
</evidence>
<dbReference type="InterPro" id="IPR007734">
    <property type="entry name" value="Heparan_SO4_2-O-STrfase"/>
</dbReference>
<name>A0AAD7XKY5_9STRA</name>
<evidence type="ECO:0000256" key="10">
    <source>
        <dbReference type="SAM" id="MobiDB-lite"/>
    </source>
</evidence>
<keyword evidence="13" id="KW-1185">Reference proteome</keyword>
<keyword evidence="4" id="KW-0812">Transmembrane</keyword>
<keyword evidence="5" id="KW-0735">Signal-anchor</keyword>
<dbReference type="Pfam" id="PF03567">
    <property type="entry name" value="Sulfotransfer_2"/>
    <property type="match status" value="1"/>
</dbReference>
<evidence type="ECO:0000256" key="4">
    <source>
        <dbReference type="ARBA" id="ARBA00022692"/>
    </source>
</evidence>
<keyword evidence="11" id="KW-0732">Signal</keyword>
<evidence type="ECO:0000256" key="11">
    <source>
        <dbReference type="SAM" id="SignalP"/>
    </source>
</evidence>
<keyword evidence="8" id="KW-0472">Membrane</keyword>
<evidence type="ECO:0000256" key="3">
    <source>
        <dbReference type="ARBA" id="ARBA00022679"/>
    </source>
</evidence>
<protein>
    <recommendedName>
        <fullName evidence="14">Sulfotransferase domain-containing protein</fullName>
    </recommendedName>
</protein>
<dbReference type="EMBL" id="JAQMWT010000348">
    <property type="protein sequence ID" value="KAJ8603593.1"/>
    <property type="molecule type" value="Genomic_DNA"/>
</dbReference>
<dbReference type="PANTHER" id="PTHR12129:SF15">
    <property type="entry name" value="URONYL 2-SULFOTRANSFERASE"/>
    <property type="match status" value="1"/>
</dbReference>
<dbReference type="Proteomes" id="UP001230188">
    <property type="component" value="Unassembled WGS sequence"/>
</dbReference>
<dbReference type="InterPro" id="IPR005331">
    <property type="entry name" value="Sulfotransferase"/>
</dbReference>
<keyword evidence="7" id="KW-0333">Golgi apparatus</keyword>
<feature type="region of interest" description="Disordered" evidence="10">
    <location>
        <begin position="543"/>
        <end position="562"/>
    </location>
</feature>
<evidence type="ECO:0000256" key="5">
    <source>
        <dbReference type="ARBA" id="ARBA00022968"/>
    </source>
</evidence>
<evidence type="ECO:0008006" key="14">
    <source>
        <dbReference type="Google" id="ProtNLM"/>
    </source>
</evidence>
<comment type="caution">
    <text evidence="12">The sequence shown here is derived from an EMBL/GenBank/DDBJ whole genome shotgun (WGS) entry which is preliminary data.</text>
</comment>
<evidence type="ECO:0000256" key="9">
    <source>
        <dbReference type="ARBA" id="ARBA00023180"/>
    </source>
</evidence>
<comment type="similarity">
    <text evidence="2">Belongs to the sulfotransferase 3 family.</text>
</comment>
<dbReference type="Gene3D" id="3.40.50.300">
    <property type="entry name" value="P-loop containing nucleotide triphosphate hydrolases"/>
    <property type="match status" value="1"/>
</dbReference>
<keyword evidence="9" id="KW-0325">Glycoprotein</keyword>